<reference evidence="1 2" key="1">
    <citation type="submission" date="2019-07" db="EMBL/GenBank/DDBJ databases">
        <title>Whole genome shotgun sequence of Nocardia ninae NBRC 108245.</title>
        <authorList>
            <person name="Hosoyama A."/>
            <person name="Uohara A."/>
            <person name="Ohji S."/>
            <person name="Ichikawa N."/>
        </authorList>
    </citation>
    <scope>NUCLEOTIDE SEQUENCE [LARGE SCALE GENOMIC DNA]</scope>
    <source>
        <strain evidence="1 2">NBRC 108245</strain>
    </source>
</reference>
<keyword evidence="2" id="KW-1185">Reference proteome</keyword>
<name>A0A511MSA8_9NOCA</name>
<protein>
    <submittedName>
        <fullName evidence="1">Uncharacterized protein</fullName>
    </submittedName>
</protein>
<dbReference type="AlphaFoldDB" id="A0A511MSA8"/>
<evidence type="ECO:0000313" key="1">
    <source>
        <dbReference type="EMBL" id="GEM43321.1"/>
    </source>
</evidence>
<proteinExistence type="predicted"/>
<organism evidence="1 2">
    <name type="scientific">Nocardia ninae NBRC 108245</name>
    <dbReference type="NCBI Taxonomy" id="1210091"/>
    <lineage>
        <taxon>Bacteria</taxon>
        <taxon>Bacillati</taxon>
        <taxon>Actinomycetota</taxon>
        <taxon>Actinomycetes</taxon>
        <taxon>Mycobacteriales</taxon>
        <taxon>Nocardiaceae</taxon>
        <taxon>Nocardia</taxon>
    </lineage>
</organism>
<dbReference type="EMBL" id="BJXA01000093">
    <property type="protein sequence ID" value="GEM43321.1"/>
    <property type="molecule type" value="Genomic_DNA"/>
</dbReference>
<accession>A0A511MSA8</accession>
<sequence>MVPRNMHGKKMKLRRVADDGTADVFDIEAMDLGPQHGITFRADADVEDGDEVTDTLPNGKSKTMRLREVHVHQSPFGDSALDHTAAKYDVISGKAALSSRSTNPGVGNYITYHGPVVQMTGDGSTAQLAWGNRGPVNQGQSTASQIAPGYEQLATVLTDLLAQLPALGLATDDDTDFRETTETVLAEVVREEPNQGLIRRSVAALKGYLAQIAAGTAQAATDEATEFARTAIEGLSDSLPF</sequence>
<dbReference type="Proteomes" id="UP000321424">
    <property type="component" value="Unassembled WGS sequence"/>
</dbReference>
<gene>
    <name evidence="1" type="ORF">NN4_78400</name>
</gene>
<evidence type="ECO:0000313" key="2">
    <source>
        <dbReference type="Proteomes" id="UP000321424"/>
    </source>
</evidence>
<comment type="caution">
    <text evidence="1">The sequence shown here is derived from an EMBL/GenBank/DDBJ whole genome shotgun (WGS) entry which is preliminary data.</text>
</comment>